<feature type="region of interest" description="Disordered" evidence="1">
    <location>
        <begin position="94"/>
        <end position="123"/>
    </location>
</feature>
<reference evidence="2" key="2">
    <citation type="submission" date="2025-09" db="UniProtKB">
        <authorList>
            <consortium name="Ensembl"/>
        </authorList>
    </citation>
    <scope>IDENTIFICATION</scope>
</reference>
<dbReference type="GeneTree" id="ENSGT01030000235090"/>
<proteinExistence type="predicted"/>
<sequence>MGRPFPTPWSASRGAPLLEGDIDTALSDYVHNLVETLNNNYQPLPSTDPTHPWKPGDAVLVKSLKPRALREAACSSPQTVLAVTRTSILTDGQPQWIHASRVKTSPTKPPKASDQVDDDSGEPLLQCICN</sequence>
<keyword evidence="3" id="KW-1185">Reference proteome</keyword>
<dbReference type="Proteomes" id="UP000265160">
    <property type="component" value="Unplaced"/>
</dbReference>
<evidence type="ECO:0000256" key="1">
    <source>
        <dbReference type="SAM" id="MobiDB-lite"/>
    </source>
</evidence>
<name>A0A3P9BV07_9CICH</name>
<dbReference type="AlphaFoldDB" id="A0A3P9BV07"/>
<evidence type="ECO:0000313" key="3">
    <source>
        <dbReference type="Proteomes" id="UP000265160"/>
    </source>
</evidence>
<dbReference type="Gene3D" id="2.30.30.850">
    <property type="match status" value="1"/>
</dbReference>
<reference evidence="2" key="1">
    <citation type="submission" date="2025-08" db="UniProtKB">
        <authorList>
            <consortium name="Ensembl"/>
        </authorList>
    </citation>
    <scope>IDENTIFICATION</scope>
</reference>
<evidence type="ECO:0000313" key="2">
    <source>
        <dbReference type="Ensembl" id="ENSMZEP00005013778.1"/>
    </source>
</evidence>
<evidence type="ECO:0008006" key="4">
    <source>
        <dbReference type="Google" id="ProtNLM"/>
    </source>
</evidence>
<protein>
    <recommendedName>
        <fullName evidence="4">Murine leukemia virus integrase C-terminal domain-containing protein</fullName>
    </recommendedName>
</protein>
<organism evidence="2 3">
    <name type="scientific">Maylandia zebra</name>
    <name type="common">zebra mbuna</name>
    <dbReference type="NCBI Taxonomy" id="106582"/>
    <lineage>
        <taxon>Eukaryota</taxon>
        <taxon>Metazoa</taxon>
        <taxon>Chordata</taxon>
        <taxon>Craniata</taxon>
        <taxon>Vertebrata</taxon>
        <taxon>Euteleostomi</taxon>
        <taxon>Actinopterygii</taxon>
        <taxon>Neopterygii</taxon>
        <taxon>Teleostei</taxon>
        <taxon>Neoteleostei</taxon>
        <taxon>Acanthomorphata</taxon>
        <taxon>Ovalentaria</taxon>
        <taxon>Cichlomorphae</taxon>
        <taxon>Cichliformes</taxon>
        <taxon>Cichlidae</taxon>
        <taxon>African cichlids</taxon>
        <taxon>Pseudocrenilabrinae</taxon>
        <taxon>Haplochromini</taxon>
        <taxon>Maylandia</taxon>
        <taxon>Maylandia zebra complex</taxon>
    </lineage>
</organism>
<accession>A0A3P9BV07</accession>
<dbReference type="Ensembl" id="ENSMZET00005014247.1">
    <property type="protein sequence ID" value="ENSMZEP00005013778.1"/>
    <property type="gene ID" value="ENSMZEG00005010382.1"/>
</dbReference>